<accession>A0A0U2V497</accession>
<feature type="domain" description="Nucleotidyl transferase" evidence="7">
    <location>
        <begin position="2"/>
        <end position="233"/>
    </location>
</feature>
<dbReference type="GO" id="GO:0006011">
    <property type="term" value="P:UDP-alpha-D-glucose metabolic process"/>
    <property type="evidence" value="ECO:0007669"/>
    <property type="project" value="InterPro"/>
</dbReference>
<dbReference type="KEGG" id="mmil:sm9_1421"/>
<name>A0A0U2V497_9EURY</name>
<dbReference type="PANTHER" id="PTHR43197:SF1">
    <property type="entry name" value="UTP--GLUCOSE-1-PHOSPHATE URIDYLYLTRANSFERASE"/>
    <property type="match status" value="1"/>
</dbReference>
<dbReference type="CDD" id="cd02541">
    <property type="entry name" value="UGPase_prokaryotic"/>
    <property type="match status" value="1"/>
</dbReference>
<dbReference type="SUPFAM" id="SSF53448">
    <property type="entry name" value="Nucleotide-diphospho-sugar transferases"/>
    <property type="match status" value="1"/>
</dbReference>
<evidence type="ECO:0000256" key="5">
    <source>
        <dbReference type="ARBA" id="ARBA00048128"/>
    </source>
</evidence>
<sequence>MKAVIPAAGFGTRFLPATKAQPKEMLPVYDKPTIQYVIEEAVASGIDDILIVTGRNKRSIEDHFDKSFELEQTLQSAGKDDRLRQVRAITDLADICYVRQKEQKGLGDAIYCAKKHIGGEAFAVLLGDSITKGPTPCTKQLIDVYEKYGASAISLEEVPRDKVERYGIIKGTEVEKDVYKIDKLVEKPLAHQAPSNLAIMGRYVLTGDIFDKIDETEPGVGGEIQLTDALSKLDAIYGNTFEGKTYDIGNRFEWLKTSIEFALDDDESKDALIDYMKSMINKCE</sequence>
<dbReference type="OrthoDB" id="15372at2157"/>
<keyword evidence="9" id="KW-1185">Reference proteome</keyword>
<keyword evidence="4 6" id="KW-0548">Nucleotidyltransferase</keyword>
<evidence type="ECO:0000256" key="6">
    <source>
        <dbReference type="RuleBase" id="RU361259"/>
    </source>
</evidence>
<proteinExistence type="inferred from homology"/>
<dbReference type="Proteomes" id="UP000067738">
    <property type="component" value="Chromosome"/>
</dbReference>
<dbReference type="EC" id="2.7.7.9" evidence="2 6"/>
<organism evidence="8 9">
    <name type="scientific">Methanobrevibacter millerae</name>
    <dbReference type="NCBI Taxonomy" id="230361"/>
    <lineage>
        <taxon>Archaea</taxon>
        <taxon>Methanobacteriati</taxon>
        <taxon>Methanobacteriota</taxon>
        <taxon>Methanomada group</taxon>
        <taxon>Methanobacteria</taxon>
        <taxon>Methanobacteriales</taxon>
        <taxon>Methanobacteriaceae</taxon>
        <taxon>Methanobrevibacter</taxon>
    </lineage>
</organism>
<keyword evidence="3 6" id="KW-0808">Transferase</keyword>
<dbReference type="PATRIC" id="fig|230361.4.peg.1465"/>
<gene>
    <name evidence="8" type="primary">galU</name>
    <name evidence="8" type="ORF">sm9_1421</name>
</gene>
<evidence type="ECO:0000256" key="4">
    <source>
        <dbReference type="ARBA" id="ARBA00022695"/>
    </source>
</evidence>
<evidence type="ECO:0000256" key="3">
    <source>
        <dbReference type="ARBA" id="ARBA00022679"/>
    </source>
</evidence>
<dbReference type="InterPro" id="IPR005771">
    <property type="entry name" value="GalU_uridylyltTrfase_bac/arc"/>
</dbReference>
<comment type="similarity">
    <text evidence="1 6">Belongs to the UDPGP type 2 family.</text>
</comment>
<dbReference type="GeneID" id="26736367"/>
<dbReference type="Gene3D" id="3.90.550.10">
    <property type="entry name" value="Spore Coat Polysaccharide Biosynthesis Protein SpsA, Chain A"/>
    <property type="match status" value="1"/>
</dbReference>
<dbReference type="PANTHER" id="PTHR43197">
    <property type="entry name" value="UTP--GLUCOSE-1-PHOSPHATE URIDYLYLTRANSFERASE"/>
    <property type="match status" value="1"/>
</dbReference>
<evidence type="ECO:0000256" key="2">
    <source>
        <dbReference type="ARBA" id="ARBA00012415"/>
    </source>
</evidence>
<dbReference type="InterPro" id="IPR029044">
    <property type="entry name" value="Nucleotide-diphossugar_trans"/>
</dbReference>
<dbReference type="NCBIfam" id="TIGR01099">
    <property type="entry name" value="galU"/>
    <property type="match status" value="1"/>
</dbReference>
<evidence type="ECO:0000313" key="9">
    <source>
        <dbReference type="Proteomes" id="UP000067738"/>
    </source>
</evidence>
<evidence type="ECO:0000313" key="8">
    <source>
        <dbReference type="EMBL" id="ALT69202.1"/>
    </source>
</evidence>
<dbReference type="Pfam" id="PF00483">
    <property type="entry name" value="NTP_transferase"/>
    <property type="match status" value="1"/>
</dbReference>
<protein>
    <recommendedName>
        <fullName evidence="2 6">UTP--glucose-1-phosphate uridylyltransferase</fullName>
        <ecNumber evidence="2 6">2.7.7.9</ecNumber>
    </recommendedName>
    <alternativeName>
        <fullName evidence="6">UDP-glucose pyrophosphorylase</fullName>
    </alternativeName>
</protein>
<dbReference type="RefSeq" id="WP_058739451.1">
    <property type="nucleotide sequence ID" value="NZ_CP011266.1"/>
</dbReference>
<evidence type="ECO:0000259" key="7">
    <source>
        <dbReference type="Pfam" id="PF00483"/>
    </source>
</evidence>
<dbReference type="EMBL" id="CP011266">
    <property type="protein sequence ID" value="ALT69202.1"/>
    <property type="molecule type" value="Genomic_DNA"/>
</dbReference>
<dbReference type="GO" id="GO:0003983">
    <property type="term" value="F:UTP:glucose-1-phosphate uridylyltransferase activity"/>
    <property type="evidence" value="ECO:0007669"/>
    <property type="project" value="UniProtKB-EC"/>
</dbReference>
<comment type="catalytic activity">
    <reaction evidence="5 6">
        <text>alpha-D-glucose 1-phosphate + UTP + H(+) = UDP-alpha-D-glucose + diphosphate</text>
        <dbReference type="Rhea" id="RHEA:19889"/>
        <dbReference type="ChEBI" id="CHEBI:15378"/>
        <dbReference type="ChEBI" id="CHEBI:33019"/>
        <dbReference type="ChEBI" id="CHEBI:46398"/>
        <dbReference type="ChEBI" id="CHEBI:58601"/>
        <dbReference type="ChEBI" id="CHEBI:58885"/>
        <dbReference type="EC" id="2.7.7.9"/>
    </reaction>
</comment>
<evidence type="ECO:0000256" key="1">
    <source>
        <dbReference type="ARBA" id="ARBA00006890"/>
    </source>
</evidence>
<dbReference type="AlphaFoldDB" id="A0A0U2V497"/>
<dbReference type="InterPro" id="IPR005835">
    <property type="entry name" value="NTP_transferase_dom"/>
</dbReference>
<reference evidence="8 9" key="1">
    <citation type="submission" date="2015-04" db="EMBL/GenBank/DDBJ databases">
        <title>The complete genome sequence of the rumen methanogen Methanobrevibacter millerae SM9.</title>
        <authorList>
            <person name="Leahy S.C."/>
            <person name="Kelly W.J."/>
            <person name="Pacheco D.M."/>
            <person name="Li D."/>
            <person name="Altermann E."/>
            <person name="Attwood G.T."/>
        </authorList>
    </citation>
    <scope>NUCLEOTIDE SEQUENCE [LARGE SCALE GENOMIC DNA]</scope>
    <source>
        <strain evidence="8 9">SM9</strain>
    </source>
</reference>